<keyword evidence="2" id="KW-0802">TPR repeat</keyword>
<dbReference type="GeneID" id="117233883"/>
<reference evidence="7" key="1">
    <citation type="submission" date="2025-08" db="UniProtKB">
        <authorList>
            <consortium name="RefSeq"/>
        </authorList>
    </citation>
    <scope>IDENTIFICATION</scope>
    <source>
        <tissue evidence="7">Muscle</tissue>
    </source>
</reference>
<dbReference type="Pfam" id="PF18972">
    <property type="entry name" value="Wheel"/>
    <property type="match status" value="1"/>
</dbReference>
<dbReference type="InterPro" id="IPR011990">
    <property type="entry name" value="TPR-like_helical_dom_sf"/>
</dbReference>
<comment type="similarity">
    <text evidence="3">Belongs to the TTC4 family.</text>
</comment>
<dbReference type="InterPro" id="IPR019734">
    <property type="entry name" value="TPR_rpt"/>
</dbReference>
<name>A0A6J3KBG3_9HYME</name>
<accession>A0A6J3KBG3</accession>
<dbReference type="AlphaFoldDB" id="A0A6J3KBG3"/>
<protein>
    <submittedName>
        <fullName evidence="7">DNA polymerase interacting tetratricopeptide repeat-containing, protein of 47 kDa</fullName>
    </submittedName>
</protein>
<evidence type="ECO:0000259" key="5">
    <source>
        <dbReference type="Pfam" id="PF18972"/>
    </source>
</evidence>
<keyword evidence="1" id="KW-0677">Repeat</keyword>
<dbReference type="GO" id="GO:0006457">
    <property type="term" value="P:protein folding"/>
    <property type="evidence" value="ECO:0007669"/>
    <property type="project" value="TreeGrafter"/>
</dbReference>
<dbReference type="GO" id="GO:0005634">
    <property type="term" value="C:nucleus"/>
    <property type="evidence" value="ECO:0007669"/>
    <property type="project" value="TreeGrafter"/>
</dbReference>
<dbReference type="KEGG" id="bvk:117233883"/>
<evidence type="ECO:0000256" key="1">
    <source>
        <dbReference type="ARBA" id="ARBA00022737"/>
    </source>
</evidence>
<keyword evidence="6" id="KW-1185">Reference proteome</keyword>
<evidence type="ECO:0000313" key="6">
    <source>
        <dbReference type="Proteomes" id="UP000504631"/>
    </source>
</evidence>
<feature type="domain" description="Cns1/TTC4 wheel" evidence="5">
    <location>
        <begin position="275"/>
        <end position="380"/>
    </location>
</feature>
<proteinExistence type="inferred from homology"/>
<dbReference type="PANTHER" id="PTHR46035:SF1">
    <property type="entry name" value="TETRATRICOPEPTIDE REPEAT PROTEIN 4"/>
    <property type="match status" value="1"/>
</dbReference>
<dbReference type="GO" id="GO:0051879">
    <property type="term" value="F:Hsp90 protein binding"/>
    <property type="evidence" value="ECO:0007669"/>
    <property type="project" value="InterPro"/>
</dbReference>
<dbReference type="CTD" id="35565"/>
<evidence type="ECO:0000256" key="3">
    <source>
        <dbReference type="ARBA" id="ARBA00023602"/>
    </source>
</evidence>
<evidence type="ECO:0000256" key="4">
    <source>
        <dbReference type="SAM" id="Coils"/>
    </source>
</evidence>
<dbReference type="GO" id="GO:0030544">
    <property type="term" value="F:Hsp70 protein binding"/>
    <property type="evidence" value="ECO:0007669"/>
    <property type="project" value="TreeGrafter"/>
</dbReference>
<organism evidence="6 7">
    <name type="scientific">Bombus vosnesenskii</name>
    <dbReference type="NCBI Taxonomy" id="207650"/>
    <lineage>
        <taxon>Eukaryota</taxon>
        <taxon>Metazoa</taxon>
        <taxon>Ecdysozoa</taxon>
        <taxon>Arthropoda</taxon>
        <taxon>Hexapoda</taxon>
        <taxon>Insecta</taxon>
        <taxon>Pterygota</taxon>
        <taxon>Neoptera</taxon>
        <taxon>Endopterygota</taxon>
        <taxon>Hymenoptera</taxon>
        <taxon>Apocrita</taxon>
        <taxon>Aculeata</taxon>
        <taxon>Apoidea</taxon>
        <taxon>Anthophila</taxon>
        <taxon>Apidae</taxon>
        <taxon>Bombus</taxon>
        <taxon>Pyrobombus</taxon>
    </lineage>
</organism>
<dbReference type="RefSeq" id="XP_033350442.1">
    <property type="nucleotide sequence ID" value="XM_033494551.1"/>
</dbReference>
<dbReference type="PANTHER" id="PTHR46035">
    <property type="entry name" value="TETRATRICOPEPTIDE REPEAT PROTEIN 4"/>
    <property type="match status" value="1"/>
</dbReference>
<evidence type="ECO:0000256" key="2">
    <source>
        <dbReference type="ARBA" id="ARBA00022803"/>
    </source>
</evidence>
<feature type="coiled-coil region" evidence="4">
    <location>
        <begin position="215"/>
        <end position="242"/>
    </location>
</feature>
<evidence type="ECO:0000313" key="7">
    <source>
        <dbReference type="RefSeq" id="XP_033350442.1"/>
    </source>
</evidence>
<dbReference type="Gene3D" id="1.25.40.10">
    <property type="entry name" value="Tetratricopeptide repeat domain"/>
    <property type="match status" value="1"/>
</dbReference>
<gene>
    <name evidence="7" type="primary">LOC117233883</name>
</gene>
<dbReference type="SUPFAM" id="SSF48452">
    <property type="entry name" value="TPR-like"/>
    <property type="match status" value="1"/>
</dbReference>
<sequence>MEGTSKKGNKVWTDDERLKLASKLDAELDEYISNLEKKSYTEGWPEDRWEEEMEKHPFFMKKTPEPGEKLSPLMEGLQQLKYGEDENTPEELANNYKEDGNFNFKYKNYRLSILSYTEGIRTKCKNIDLMAQLYNNRAAAHFMLKNYRSSLNDCKLALRLIPNYTKVLNRAATCCFHMKDYKQCIDFCNRILHKSPNDEIIFHLKSQAVIEGERLKRDKRKQDRLEKKLNKEEEELLNVIKEKGVNLESIKGKRNPTLKDLEPQIPQEAHCSSYLDAQNKLVWPVLILYPETKQTDFIQNFHEDTLFIDQLEELFNDPPEWDSHKRYTPENINVYFEDKDKCSLHKVDVDQSLGQILKHERLIIRGGTPMFLALVKSSQAEVGFLAMYMS</sequence>
<dbReference type="GO" id="GO:0005829">
    <property type="term" value="C:cytosol"/>
    <property type="evidence" value="ECO:0007669"/>
    <property type="project" value="TreeGrafter"/>
</dbReference>
<dbReference type="InterPro" id="IPR044059">
    <property type="entry name" value="Csn1/TTC4_wheel"/>
</dbReference>
<dbReference type="SMART" id="SM00028">
    <property type="entry name" value="TPR"/>
    <property type="match status" value="2"/>
</dbReference>
<keyword evidence="4" id="KW-0175">Coiled coil</keyword>
<dbReference type="Proteomes" id="UP000504631">
    <property type="component" value="Unplaced"/>
</dbReference>
<dbReference type="CDD" id="cd21380">
    <property type="entry name" value="CTWD_Cns1"/>
    <property type="match status" value="1"/>
</dbReference>